<keyword evidence="5" id="KW-1015">Disulfide bond</keyword>
<feature type="chain" id="PRO_5043528172" description="Meteorin-like protein" evidence="6">
    <location>
        <begin position="37"/>
        <end position="315"/>
    </location>
</feature>
<dbReference type="InterPro" id="IPR008993">
    <property type="entry name" value="TIMP-like_OB-fold"/>
</dbReference>
<keyword evidence="3" id="KW-0964">Secreted</keyword>
<dbReference type="GO" id="GO:0005179">
    <property type="term" value="F:hormone activity"/>
    <property type="evidence" value="ECO:0007669"/>
    <property type="project" value="TreeGrafter"/>
</dbReference>
<evidence type="ECO:0008006" key="9">
    <source>
        <dbReference type="Google" id="ProtNLM"/>
    </source>
</evidence>
<evidence type="ECO:0000313" key="8">
    <source>
        <dbReference type="Proteomes" id="UP001497623"/>
    </source>
</evidence>
<dbReference type="AlphaFoldDB" id="A0AAV2QUM2"/>
<evidence type="ECO:0000256" key="2">
    <source>
        <dbReference type="ARBA" id="ARBA00005669"/>
    </source>
</evidence>
<comment type="subcellular location">
    <subcellularLocation>
        <location evidence="1">Secreted</location>
    </subcellularLocation>
</comment>
<sequence>MMVLPWWGGAAGQGRDSCSRQLQLRGALLLLMVAAAVPTAALEDSNGCDFTGSGLGHESSGIQPVYLNCASGRVEWQYPRAGLRVILRSPRKDRDFRACIRADQAFAGARLFLEGHRSLIPLYSRDDGRPRELPRCFNSYKGKVALYVEAETPVDAAKLKKQVAAFDYDLQTFAKGAVYDPLEECRPCSDEELLRMYCSADFVARGTIVDVADEARLSRTMVTVKASKLYQQNQIIFRHERHGDDTQNLIHTDGPGLTGKVEVPLQCGARMGEGEFLLMGSLRLGDPILRCAPRFKEWEQIVHKKRSQAHCVLEL</sequence>
<dbReference type="PANTHER" id="PTHR28593:SF3">
    <property type="entry name" value="METEORIN-LIKE PROTEIN"/>
    <property type="match status" value="1"/>
</dbReference>
<organism evidence="7 8">
    <name type="scientific">Meganyctiphanes norvegica</name>
    <name type="common">Northern krill</name>
    <name type="synonym">Thysanopoda norvegica</name>
    <dbReference type="NCBI Taxonomy" id="48144"/>
    <lineage>
        <taxon>Eukaryota</taxon>
        <taxon>Metazoa</taxon>
        <taxon>Ecdysozoa</taxon>
        <taxon>Arthropoda</taxon>
        <taxon>Crustacea</taxon>
        <taxon>Multicrustacea</taxon>
        <taxon>Malacostraca</taxon>
        <taxon>Eumalacostraca</taxon>
        <taxon>Eucarida</taxon>
        <taxon>Euphausiacea</taxon>
        <taxon>Euphausiidae</taxon>
        <taxon>Meganyctiphanes</taxon>
    </lineage>
</organism>
<protein>
    <recommendedName>
        <fullName evidence="9">Meteorin-like protein</fullName>
    </recommendedName>
</protein>
<evidence type="ECO:0000256" key="3">
    <source>
        <dbReference type="ARBA" id="ARBA00022525"/>
    </source>
</evidence>
<proteinExistence type="inferred from homology"/>
<evidence type="ECO:0000313" key="7">
    <source>
        <dbReference type="EMBL" id="CAL4097638.1"/>
    </source>
</evidence>
<feature type="signal peptide" evidence="6">
    <location>
        <begin position="1"/>
        <end position="36"/>
    </location>
</feature>
<gene>
    <name evidence="7" type="ORF">MNOR_LOCUS16038</name>
</gene>
<dbReference type="EMBL" id="CAXKWB010010344">
    <property type="protein sequence ID" value="CAL4097638.1"/>
    <property type="molecule type" value="Genomic_DNA"/>
</dbReference>
<evidence type="ECO:0000256" key="1">
    <source>
        <dbReference type="ARBA" id="ARBA00004613"/>
    </source>
</evidence>
<dbReference type="Gene3D" id="2.40.50.120">
    <property type="match status" value="1"/>
</dbReference>
<name>A0AAV2QUM2_MEGNR</name>
<dbReference type="GO" id="GO:0005615">
    <property type="term" value="C:extracellular space"/>
    <property type="evidence" value="ECO:0007669"/>
    <property type="project" value="TreeGrafter"/>
</dbReference>
<dbReference type="InterPro" id="IPR051998">
    <property type="entry name" value="Meteorin-like"/>
</dbReference>
<evidence type="ECO:0000256" key="4">
    <source>
        <dbReference type="ARBA" id="ARBA00022729"/>
    </source>
</evidence>
<reference evidence="7 8" key="1">
    <citation type="submission" date="2024-05" db="EMBL/GenBank/DDBJ databases">
        <authorList>
            <person name="Wallberg A."/>
        </authorList>
    </citation>
    <scope>NUCLEOTIDE SEQUENCE [LARGE SCALE GENOMIC DNA]</scope>
</reference>
<evidence type="ECO:0000256" key="6">
    <source>
        <dbReference type="SAM" id="SignalP"/>
    </source>
</evidence>
<accession>A0AAV2QUM2</accession>
<keyword evidence="8" id="KW-1185">Reference proteome</keyword>
<keyword evidence="4 6" id="KW-0732">Signal</keyword>
<dbReference type="Proteomes" id="UP001497623">
    <property type="component" value="Unassembled WGS sequence"/>
</dbReference>
<dbReference type="PANTHER" id="PTHR28593">
    <property type="entry name" value="METEORIN-LIKE PROTEIN"/>
    <property type="match status" value="1"/>
</dbReference>
<comment type="similarity">
    <text evidence="2">Belongs to the meteorin family.</text>
</comment>
<evidence type="ECO:0000256" key="5">
    <source>
        <dbReference type="ARBA" id="ARBA00023157"/>
    </source>
</evidence>
<comment type="caution">
    <text evidence="7">The sequence shown here is derived from an EMBL/GenBank/DDBJ whole genome shotgun (WGS) entry which is preliminary data.</text>
</comment>